<name>A0ABS5VNX5_9BACT</name>
<sequence length="264" mass="30349">MKKLSLLICLFVVASVASGHEFWLQPERFFYSPGDQLKVAFRVGENFMGEPWNLARHRIDRLEIHQNNKVKNVLKQVTPGEHGVLEESPLVEGTAMIVMQSNKAFSVLEGEKFNSYLQEDGLDDAYYHREKNNLLEDSAREFYSRYSKLLVQVGERRDDTYAKVVGLPIEIIPLQNPYNLKVGSPISYKILFKDRPLFGAKVRVWNRYNNRTTVQNIYSQQDGTIEARITNPGAWMVSVVVIEPSKDPKADWESYWGSLVFGVK</sequence>
<comment type="caution">
    <text evidence="2">The sequence shown here is derived from an EMBL/GenBank/DDBJ whole genome shotgun (WGS) entry which is preliminary data.</text>
</comment>
<reference evidence="2 3" key="1">
    <citation type="submission" date="2021-05" db="EMBL/GenBank/DDBJ databases">
        <title>A Polyphasic approach of four new species of the genus Ohtaekwangia: Ohtaekwangia histidinii sp. nov., Ohtaekwangia cretensis sp. nov., Ohtaekwangia indiensis sp. nov., Ohtaekwangia reichenbachii sp. nov. from diverse environment.</title>
        <authorList>
            <person name="Octaviana S."/>
        </authorList>
    </citation>
    <scope>NUCLEOTIDE SEQUENCE [LARGE SCALE GENOMIC DNA]</scope>
    <source>
        <strain evidence="2 3">PWU20</strain>
    </source>
</reference>
<organism evidence="2 3">
    <name type="scientific">Chryseosolibacter indicus</name>
    <dbReference type="NCBI Taxonomy" id="2782351"/>
    <lineage>
        <taxon>Bacteria</taxon>
        <taxon>Pseudomonadati</taxon>
        <taxon>Bacteroidota</taxon>
        <taxon>Cytophagia</taxon>
        <taxon>Cytophagales</taxon>
        <taxon>Chryseotaleaceae</taxon>
        <taxon>Chryseosolibacter</taxon>
    </lineage>
</organism>
<dbReference type="Proteomes" id="UP000772618">
    <property type="component" value="Unassembled WGS sequence"/>
</dbReference>
<dbReference type="RefSeq" id="WP_254153115.1">
    <property type="nucleotide sequence ID" value="NZ_JAHESD010000012.1"/>
</dbReference>
<proteinExistence type="predicted"/>
<evidence type="ECO:0000313" key="3">
    <source>
        <dbReference type="Proteomes" id="UP000772618"/>
    </source>
</evidence>
<protein>
    <submittedName>
        <fullName evidence="2">DUF4198 domain-containing protein</fullName>
    </submittedName>
</protein>
<keyword evidence="3" id="KW-1185">Reference proteome</keyword>
<accession>A0ABS5VNX5</accession>
<keyword evidence="1" id="KW-0732">Signal</keyword>
<dbReference type="EMBL" id="JAHESD010000012">
    <property type="protein sequence ID" value="MBT1703150.1"/>
    <property type="molecule type" value="Genomic_DNA"/>
</dbReference>
<dbReference type="Pfam" id="PF10670">
    <property type="entry name" value="DUF4198"/>
    <property type="match status" value="1"/>
</dbReference>
<feature type="signal peptide" evidence="1">
    <location>
        <begin position="1"/>
        <end position="19"/>
    </location>
</feature>
<evidence type="ECO:0000256" key="1">
    <source>
        <dbReference type="SAM" id="SignalP"/>
    </source>
</evidence>
<evidence type="ECO:0000313" key="2">
    <source>
        <dbReference type="EMBL" id="MBT1703150.1"/>
    </source>
</evidence>
<dbReference type="InterPro" id="IPR019613">
    <property type="entry name" value="DUF4198"/>
</dbReference>
<gene>
    <name evidence="2" type="ORF">KK060_07655</name>
</gene>
<feature type="chain" id="PRO_5045206304" evidence="1">
    <location>
        <begin position="20"/>
        <end position="264"/>
    </location>
</feature>